<accession>A0A9P9WF19</accession>
<dbReference type="InterPro" id="IPR006076">
    <property type="entry name" value="FAD-dep_OxRdtase"/>
</dbReference>
<proteinExistence type="predicted"/>
<evidence type="ECO:0000313" key="2">
    <source>
        <dbReference type="EMBL" id="KAI1860511.1"/>
    </source>
</evidence>
<reference evidence="2" key="1">
    <citation type="submission" date="2021-03" db="EMBL/GenBank/DDBJ databases">
        <title>Revisited historic fungal species revealed as producer of novel bioactive compounds through whole genome sequencing and comparative genomics.</title>
        <authorList>
            <person name="Vignolle G.A."/>
            <person name="Hochenegger N."/>
            <person name="Mach R.L."/>
            <person name="Mach-Aigner A.R."/>
            <person name="Javad Rahimi M."/>
            <person name="Salim K.A."/>
            <person name="Chan C.M."/>
            <person name="Lim L.B.L."/>
            <person name="Cai F."/>
            <person name="Druzhinina I.S."/>
            <person name="U'Ren J.M."/>
            <person name="Derntl C."/>
        </authorList>
    </citation>
    <scope>NUCLEOTIDE SEQUENCE</scope>
    <source>
        <strain evidence="2">TUCIM 5799</strain>
    </source>
</reference>
<protein>
    <recommendedName>
        <fullName evidence="1">FAD dependent oxidoreductase domain-containing protein</fullName>
    </recommendedName>
</protein>
<dbReference type="Gene3D" id="3.50.50.60">
    <property type="entry name" value="FAD/NAD(P)-binding domain"/>
    <property type="match status" value="1"/>
</dbReference>
<feature type="domain" description="FAD dependent oxidoreductase" evidence="1">
    <location>
        <begin position="43"/>
        <end position="428"/>
    </location>
</feature>
<dbReference type="Gene3D" id="3.30.9.10">
    <property type="entry name" value="D-Amino Acid Oxidase, subunit A, domain 2"/>
    <property type="match status" value="1"/>
</dbReference>
<evidence type="ECO:0000259" key="1">
    <source>
        <dbReference type="Pfam" id="PF01266"/>
    </source>
</evidence>
<dbReference type="PANTHER" id="PTHR13847">
    <property type="entry name" value="SARCOSINE DEHYDROGENASE-RELATED"/>
    <property type="match status" value="1"/>
</dbReference>
<gene>
    <name evidence="2" type="ORF">JX265_009910</name>
</gene>
<dbReference type="Proteomes" id="UP000829685">
    <property type="component" value="Unassembled WGS sequence"/>
</dbReference>
<dbReference type="PANTHER" id="PTHR13847:SF284">
    <property type="entry name" value="FAD DEPENDENT OXIDOREDUCTASE DOMAIN-CONTAINING PROTEIN"/>
    <property type="match status" value="1"/>
</dbReference>
<dbReference type="SUPFAM" id="SSF51905">
    <property type="entry name" value="FAD/NAD(P)-binding domain"/>
    <property type="match status" value="1"/>
</dbReference>
<keyword evidence="3" id="KW-1185">Reference proteome</keyword>
<sequence length="468" mass="51596">MGGGEHHPGLPVPNPVVSYWQVQPHRIAEHRTTPSLPTSELLDFVIVGSGISGAAIAYKLLSRDPSLSILMLEARTAASGASGRNGGHCRAGWWLNYKRYKDTLGEDEALKFLRLEEDNVKDIADFVRDHNIDCDFVDLQSADTYVTEEAWANVKEVLRMEEEVRERRPDAAHRNPRKVYEGKAAQDRVGIPNAVGAVTWPAHVQNPYRLVCRMLELALDKGLNLQTNTPVHEVTQVVPDNRQLQKWVVKTPRGTVHAKGVILATNAYTNAIYTDLATTGFLRPGRSQVTAVRPGSKVAGNPALRLATGLNDVGFGDYFHVRAPGLDGEGDVIYGGGRFISREEDITDDSKINDKIATYLRQAPRQHFGRENWGEQGKAVMDWTGITCYTPDTFPLVGEAPGKKGLWMSVGMNGHGMAMAFRSAEALVHIITTGTEPEWFPRSFKLARAWSGNTVHISRPETGNDTGL</sequence>
<organism evidence="2 3">
    <name type="scientific">Neoarthrinium moseri</name>
    <dbReference type="NCBI Taxonomy" id="1658444"/>
    <lineage>
        <taxon>Eukaryota</taxon>
        <taxon>Fungi</taxon>
        <taxon>Dikarya</taxon>
        <taxon>Ascomycota</taxon>
        <taxon>Pezizomycotina</taxon>
        <taxon>Sordariomycetes</taxon>
        <taxon>Xylariomycetidae</taxon>
        <taxon>Amphisphaeriales</taxon>
        <taxon>Apiosporaceae</taxon>
        <taxon>Neoarthrinium</taxon>
    </lineage>
</organism>
<dbReference type="Pfam" id="PF01266">
    <property type="entry name" value="DAO"/>
    <property type="match status" value="1"/>
</dbReference>
<dbReference type="OrthoDB" id="429143at2759"/>
<dbReference type="AlphaFoldDB" id="A0A9P9WF19"/>
<name>A0A9P9WF19_9PEZI</name>
<comment type="caution">
    <text evidence="2">The sequence shown here is derived from an EMBL/GenBank/DDBJ whole genome shotgun (WGS) entry which is preliminary data.</text>
</comment>
<evidence type="ECO:0000313" key="3">
    <source>
        <dbReference type="Proteomes" id="UP000829685"/>
    </source>
</evidence>
<dbReference type="GO" id="GO:0005737">
    <property type="term" value="C:cytoplasm"/>
    <property type="evidence" value="ECO:0007669"/>
    <property type="project" value="TreeGrafter"/>
</dbReference>
<dbReference type="EMBL" id="JAFIMR010000031">
    <property type="protein sequence ID" value="KAI1860511.1"/>
    <property type="molecule type" value="Genomic_DNA"/>
</dbReference>
<dbReference type="InterPro" id="IPR036188">
    <property type="entry name" value="FAD/NAD-bd_sf"/>
</dbReference>